<proteinExistence type="predicted"/>
<dbReference type="Pfam" id="PF13387">
    <property type="entry name" value="Lnb_N"/>
    <property type="match status" value="1"/>
</dbReference>
<dbReference type="InterPro" id="IPR057165">
    <property type="entry name" value="DUF7843"/>
</dbReference>
<evidence type="ECO:0000259" key="3">
    <source>
        <dbReference type="Pfam" id="PF25225"/>
    </source>
</evidence>
<feature type="domain" description="Lnb N-terminal periplasmic" evidence="1">
    <location>
        <begin position="138"/>
        <end position="309"/>
    </location>
</feature>
<accession>A0A4R7PAM0</accession>
<dbReference type="Pfam" id="PF25225">
    <property type="entry name" value="DUF7843"/>
    <property type="match status" value="1"/>
</dbReference>
<dbReference type="InterPro" id="IPR057162">
    <property type="entry name" value="DUF7840"/>
</dbReference>
<organism evidence="4 5">
    <name type="scientific">Panacagrimonas perspica</name>
    <dbReference type="NCBI Taxonomy" id="381431"/>
    <lineage>
        <taxon>Bacteria</taxon>
        <taxon>Pseudomonadati</taxon>
        <taxon>Pseudomonadota</taxon>
        <taxon>Gammaproteobacteria</taxon>
        <taxon>Nevskiales</taxon>
        <taxon>Nevskiaceae</taxon>
        <taxon>Panacagrimonas</taxon>
    </lineage>
</organism>
<evidence type="ECO:0000259" key="2">
    <source>
        <dbReference type="Pfam" id="PF25222"/>
    </source>
</evidence>
<dbReference type="EMBL" id="SOBT01000008">
    <property type="protein sequence ID" value="TDU31103.1"/>
    <property type="molecule type" value="Genomic_DNA"/>
</dbReference>
<feature type="domain" description="DUF7840" evidence="2">
    <location>
        <begin position="417"/>
        <end position="635"/>
    </location>
</feature>
<protein>
    <submittedName>
        <fullName evidence="4">Uncharacterized protein DUF4105</fullName>
    </submittedName>
</protein>
<dbReference type="Pfam" id="PF25222">
    <property type="entry name" value="DUF7840"/>
    <property type="match status" value="1"/>
</dbReference>
<dbReference type="OrthoDB" id="9759948at2"/>
<keyword evidence="5" id="KW-1185">Reference proteome</keyword>
<dbReference type="Proteomes" id="UP000295341">
    <property type="component" value="Unassembled WGS sequence"/>
</dbReference>
<evidence type="ECO:0000313" key="5">
    <source>
        <dbReference type="Proteomes" id="UP000295341"/>
    </source>
</evidence>
<reference evidence="4 5" key="1">
    <citation type="submission" date="2019-03" db="EMBL/GenBank/DDBJ databases">
        <title>Genomic Encyclopedia of Type Strains, Phase IV (KMG-IV): sequencing the most valuable type-strain genomes for metagenomic binning, comparative biology and taxonomic classification.</title>
        <authorList>
            <person name="Goeker M."/>
        </authorList>
    </citation>
    <scope>NUCLEOTIDE SEQUENCE [LARGE SCALE GENOMIC DNA]</scope>
    <source>
        <strain evidence="4 5">DSM 26377</strain>
    </source>
</reference>
<sequence>MPGFSFERPEAMSSTRALVPFLIALFALLPTPSWSAGTAWEQAQASELWQRNEWIKLGHYKPGTWPGSWRSQTEDPRFFMAANGAVDPRAELQATLEGFAASAESGDEHAQCRFVARLSWLRAELDIGDLPQPDCAKYREFREQVNATRAVLVFPSYYLNSPSSMFGHTLLRLDPGEADGGSEYLSFAVNFGALVDPNDNGLFYAFKGLAGGYAGQFEVDHYYKKIREYNHGENRDIWEYPLNLTAEETERLIQHLWELRRINFAYYFFDENCSYRILEMLEVARPGLDLTSAFPLTAIPIDTVREVERSGLVRDKHFRPAQGTVLKQRLAGVPPRLRERVIEISRSPDRLNDADVQALDPATRALLIDSAYKFLRYEQTGMERDPEVAQRSFRLLQALQARAADLPPPAAQPDPSTSPDLSHGSRRLAVGAWNEDGQDYLSLGLRMSLHSLPENRNGFPVGAQINLGNFDLRIEDDGKVDLNRFDVVDILSLSPRDRFFKPLSWAVRTGVERQWTDDREHRVAHINGGIGATRTLWADNRVYGLTTARLENNYGFADPLQPALGLRGGLLFNAGPVILQWEVSAEKFANGELRKIADLSHNLRLSRNQALHLELLWRDQQPDDTLAVGLRYQYYY</sequence>
<feature type="domain" description="DUF7843" evidence="3">
    <location>
        <begin position="47"/>
        <end position="123"/>
    </location>
</feature>
<evidence type="ECO:0000313" key="4">
    <source>
        <dbReference type="EMBL" id="TDU31103.1"/>
    </source>
</evidence>
<dbReference type="InterPro" id="IPR025178">
    <property type="entry name" value="Lnb_N"/>
</dbReference>
<comment type="caution">
    <text evidence="4">The sequence shown here is derived from an EMBL/GenBank/DDBJ whole genome shotgun (WGS) entry which is preliminary data.</text>
</comment>
<dbReference type="AlphaFoldDB" id="A0A4R7PAM0"/>
<evidence type="ECO:0000259" key="1">
    <source>
        <dbReference type="Pfam" id="PF13387"/>
    </source>
</evidence>
<name>A0A4R7PAM0_9GAMM</name>
<gene>
    <name evidence="4" type="ORF">DFR24_0462</name>
</gene>